<evidence type="ECO:0000313" key="1">
    <source>
        <dbReference type="EMBL" id="MBW81327.1"/>
    </source>
</evidence>
<dbReference type="EMBL" id="GGEC01000844">
    <property type="protein sequence ID" value="MBW81327.1"/>
    <property type="molecule type" value="Transcribed_RNA"/>
</dbReference>
<protein>
    <submittedName>
        <fullName evidence="1">Uncharacterized protein</fullName>
    </submittedName>
</protein>
<dbReference type="AlphaFoldDB" id="A0A2P2IJG0"/>
<proteinExistence type="predicted"/>
<name>A0A2P2IJG0_RHIMU</name>
<sequence length="64" mass="7207">MGSSILAILLVMKHLGKTRKHFRFLRALGPLTALVLGTTFVKIFHPSSISLVRIYQLLKQNSIM</sequence>
<reference evidence="1" key="1">
    <citation type="submission" date="2018-02" db="EMBL/GenBank/DDBJ databases">
        <title>Rhizophora mucronata_Transcriptome.</title>
        <authorList>
            <person name="Meera S.P."/>
            <person name="Sreeshan A."/>
            <person name="Augustine A."/>
        </authorList>
    </citation>
    <scope>NUCLEOTIDE SEQUENCE</scope>
    <source>
        <tissue evidence="1">Leaf</tissue>
    </source>
</reference>
<accession>A0A2P2IJG0</accession>
<organism evidence="1">
    <name type="scientific">Rhizophora mucronata</name>
    <name type="common">Asiatic mangrove</name>
    <dbReference type="NCBI Taxonomy" id="61149"/>
    <lineage>
        <taxon>Eukaryota</taxon>
        <taxon>Viridiplantae</taxon>
        <taxon>Streptophyta</taxon>
        <taxon>Embryophyta</taxon>
        <taxon>Tracheophyta</taxon>
        <taxon>Spermatophyta</taxon>
        <taxon>Magnoliopsida</taxon>
        <taxon>eudicotyledons</taxon>
        <taxon>Gunneridae</taxon>
        <taxon>Pentapetalae</taxon>
        <taxon>rosids</taxon>
        <taxon>fabids</taxon>
        <taxon>Malpighiales</taxon>
        <taxon>Rhizophoraceae</taxon>
        <taxon>Rhizophora</taxon>
    </lineage>
</organism>